<gene>
    <name evidence="11" type="ORF">B4U80_14428</name>
</gene>
<name>A0A443RVQ5_9ACAR</name>
<evidence type="ECO:0000313" key="11">
    <source>
        <dbReference type="EMBL" id="RWS19452.1"/>
    </source>
</evidence>
<protein>
    <recommendedName>
        <fullName evidence="10">G-protein coupled receptors family 1 profile domain-containing protein</fullName>
    </recommendedName>
</protein>
<evidence type="ECO:0000256" key="3">
    <source>
        <dbReference type="ARBA" id="ARBA00022692"/>
    </source>
</evidence>
<dbReference type="Pfam" id="PF00001">
    <property type="entry name" value="7tm_1"/>
    <property type="match status" value="1"/>
</dbReference>
<keyword evidence="5" id="KW-0297">G-protein coupled receptor</keyword>
<dbReference type="AlphaFoldDB" id="A0A443RVQ5"/>
<dbReference type="EMBL" id="NCKV01025922">
    <property type="protein sequence ID" value="RWS19452.1"/>
    <property type="molecule type" value="Genomic_DNA"/>
</dbReference>
<keyword evidence="8" id="KW-0807">Transducer</keyword>
<dbReference type="PRINTS" id="PR00237">
    <property type="entry name" value="GPCRRHODOPSN"/>
</dbReference>
<dbReference type="PROSITE" id="PS50262">
    <property type="entry name" value="G_PROTEIN_RECEP_F1_2"/>
    <property type="match status" value="1"/>
</dbReference>
<feature type="transmembrane region" description="Helical" evidence="9">
    <location>
        <begin position="21"/>
        <end position="44"/>
    </location>
</feature>
<evidence type="ECO:0000313" key="12">
    <source>
        <dbReference type="Proteomes" id="UP000288716"/>
    </source>
</evidence>
<comment type="subcellular location">
    <subcellularLocation>
        <location evidence="1">Membrane</location>
        <topology evidence="1">Multi-pass membrane protein</topology>
    </subcellularLocation>
</comment>
<dbReference type="InterPro" id="IPR000276">
    <property type="entry name" value="GPCR_Rhodpsn"/>
</dbReference>
<dbReference type="GO" id="GO:0016020">
    <property type="term" value="C:membrane"/>
    <property type="evidence" value="ECO:0007669"/>
    <property type="project" value="UniProtKB-SubCell"/>
</dbReference>
<organism evidence="11 12">
    <name type="scientific">Leptotrombidium deliense</name>
    <dbReference type="NCBI Taxonomy" id="299467"/>
    <lineage>
        <taxon>Eukaryota</taxon>
        <taxon>Metazoa</taxon>
        <taxon>Ecdysozoa</taxon>
        <taxon>Arthropoda</taxon>
        <taxon>Chelicerata</taxon>
        <taxon>Arachnida</taxon>
        <taxon>Acari</taxon>
        <taxon>Acariformes</taxon>
        <taxon>Trombidiformes</taxon>
        <taxon>Prostigmata</taxon>
        <taxon>Anystina</taxon>
        <taxon>Parasitengona</taxon>
        <taxon>Trombiculoidea</taxon>
        <taxon>Trombiculidae</taxon>
        <taxon>Leptotrombidium</taxon>
    </lineage>
</organism>
<keyword evidence="3 9" id="KW-0812">Transmembrane</keyword>
<dbReference type="PANTHER" id="PTHR24235:SF3">
    <property type="entry name" value="G-PROTEIN COUPLED RECEPTOR NPR-8-RELATED"/>
    <property type="match status" value="1"/>
</dbReference>
<feature type="domain" description="G-protein coupled receptors family 1 profile" evidence="10">
    <location>
        <begin position="1"/>
        <end position="157"/>
    </location>
</feature>
<dbReference type="SUPFAM" id="SSF81321">
    <property type="entry name" value="Family A G protein-coupled receptor-like"/>
    <property type="match status" value="1"/>
</dbReference>
<sequence length="157" mass="18280">MAVISAGRYFFICRGIENKIKIMPCIVILWLISILLSVLFMGHWEMPEYFTENRLIGCRYITLFSVPFFTQKYQTILVSIIVYIVPTIVVAVLYSKVIQKINSVKVKGREAKIEHRNWKTTKMLISILVWYDALCAPLFLVSNLDVFLKILPIELFL</sequence>
<dbReference type="Proteomes" id="UP000288716">
    <property type="component" value="Unassembled WGS sequence"/>
</dbReference>
<evidence type="ECO:0000256" key="9">
    <source>
        <dbReference type="SAM" id="Phobius"/>
    </source>
</evidence>
<evidence type="ECO:0000259" key="10">
    <source>
        <dbReference type="PROSITE" id="PS50262"/>
    </source>
</evidence>
<reference evidence="11 12" key="1">
    <citation type="journal article" date="2018" name="Gigascience">
        <title>Genomes of trombidid mites reveal novel predicted allergens and laterally-transferred genes associated with secondary metabolism.</title>
        <authorList>
            <person name="Dong X."/>
            <person name="Chaisiri K."/>
            <person name="Xia D."/>
            <person name="Armstrong S.D."/>
            <person name="Fang Y."/>
            <person name="Donnelly M.J."/>
            <person name="Kadowaki T."/>
            <person name="McGarry J.W."/>
            <person name="Darby A.C."/>
            <person name="Makepeace B.L."/>
        </authorList>
    </citation>
    <scope>NUCLEOTIDE SEQUENCE [LARGE SCALE GENOMIC DNA]</scope>
    <source>
        <strain evidence="11">UoL-UT</strain>
    </source>
</reference>
<feature type="transmembrane region" description="Helical" evidence="9">
    <location>
        <begin position="123"/>
        <end position="142"/>
    </location>
</feature>
<evidence type="ECO:0000256" key="4">
    <source>
        <dbReference type="ARBA" id="ARBA00022989"/>
    </source>
</evidence>
<evidence type="ECO:0000256" key="7">
    <source>
        <dbReference type="ARBA" id="ARBA00023170"/>
    </source>
</evidence>
<keyword evidence="12" id="KW-1185">Reference proteome</keyword>
<evidence type="ECO:0000256" key="2">
    <source>
        <dbReference type="ARBA" id="ARBA00010663"/>
    </source>
</evidence>
<proteinExistence type="inferred from homology"/>
<evidence type="ECO:0000256" key="5">
    <source>
        <dbReference type="ARBA" id="ARBA00023040"/>
    </source>
</evidence>
<evidence type="ECO:0000256" key="8">
    <source>
        <dbReference type="ARBA" id="ARBA00023224"/>
    </source>
</evidence>
<feature type="transmembrane region" description="Helical" evidence="9">
    <location>
        <begin position="73"/>
        <end position="95"/>
    </location>
</feature>
<dbReference type="OrthoDB" id="9874984at2759"/>
<dbReference type="PANTHER" id="PTHR24235">
    <property type="entry name" value="NEUROPEPTIDE Y RECEPTOR"/>
    <property type="match status" value="1"/>
</dbReference>
<dbReference type="GO" id="GO:0004930">
    <property type="term" value="F:G protein-coupled receptor activity"/>
    <property type="evidence" value="ECO:0007669"/>
    <property type="project" value="UniProtKB-KW"/>
</dbReference>
<evidence type="ECO:0000256" key="1">
    <source>
        <dbReference type="ARBA" id="ARBA00004141"/>
    </source>
</evidence>
<keyword evidence="7" id="KW-0675">Receptor</keyword>
<dbReference type="VEuPathDB" id="VectorBase:LDEU012588"/>
<keyword evidence="6 9" id="KW-0472">Membrane</keyword>
<comment type="caution">
    <text evidence="11">The sequence shown here is derived from an EMBL/GenBank/DDBJ whole genome shotgun (WGS) entry which is preliminary data.</text>
</comment>
<comment type="similarity">
    <text evidence="2">Belongs to the G-protein coupled receptor 1 family.</text>
</comment>
<accession>A0A443RVQ5</accession>
<evidence type="ECO:0000256" key="6">
    <source>
        <dbReference type="ARBA" id="ARBA00023136"/>
    </source>
</evidence>
<keyword evidence="4 9" id="KW-1133">Transmembrane helix</keyword>
<dbReference type="Gene3D" id="1.20.1070.10">
    <property type="entry name" value="Rhodopsin 7-helix transmembrane proteins"/>
    <property type="match status" value="1"/>
</dbReference>
<dbReference type="InterPro" id="IPR017452">
    <property type="entry name" value="GPCR_Rhodpsn_7TM"/>
</dbReference>